<evidence type="ECO:0000256" key="1">
    <source>
        <dbReference type="SAM" id="Phobius"/>
    </source>
</evidence>
<evidence type="ECO:0000313" key="2">
    <source>
        <dbReference type="EMBL" id="PSL21250.1"/>
    </source>
</evidence>
<feature type="transmembrane region" description="Helical" evidence="1">
    <location>
        <begin position="242"/>
        <end position="271"/>
    </location>
</feature>
<organism evidence="2 3">
    <name type="scientific">Shimia abyssi</name>
    <dbReference type="NCBI Taxonomy" id="1662395"/>
    <lineage>
        <taxon>Bacteria</taxon>
        <taxon>Pseudomonadati</taxon>
        <taxon>Pseudomonadota</taxon>
        <taxon>Alphaproteobacteria</taxon>
        <taxon>Rhodobacterales</taxon>
        <taxon>Roseobacteraceae</taxon>
    </lineage>
</organism>
<dbReference type="RefSeq" id="WP_106607436.1">
    <property type="nucleotide sequence ID" value="NZ_PYGJ01000002.1"/>
</dbReference>
<gene>
    <name evidence="2" type="ORF">CLV88_102370</name>
</gene>
<keyword evidence="1" id="KW-1133">Transmembrane helix</keyword>
<dbReference type="Proteomes" id="UP000240418">
    <property type="component" value="Unassembled WGS sequence"/>
</dbReference>
<dbReference type="AlphaFoldDB" id="A0A2P8FHV2"/>
<dbReference type="OrthoDB" id="9809543at2"/>
<feature type="transmembrane region" description="Helical" evidence="1">
    <location>
        <begin position="66"/>
        <end position="85"/>
    </location>
</feature>
<dbReference type="Pfam" id="PF09955">
    <property type="entry name" value="DUF2189"/>
    <property type="match status" value="1"/>
</dbReference>
<feature type="transmembrane region" description="Helical" evidence="1">
    <location>
        <begin position="91"/>
        <end position="112"/>
    </location>
</feature>
<proteinExistence type="predicted"/>
<accession>A0A2P8FHV2</accession>
<keyword evidence="3" id="KW-1185">Reference proteome</keyword>
<name>A0A2P8FHV2_9RHOB</name>
<reference evidence="2 3" key="1">
    <citation type="submission" date="2018-03" db="EMBL/GenBank/DDBJ databases">
        <title>Genomic Encyclopedia of Archaeal and Bacterial Type Strains, Phase II (KMG-II): from individual species to whole genera.</title>
        <authorList>
            <person name="Goeker M."/>
        </authorList>
    </citation>
    <scope>NUCLEOTIDE SEQUENCE [LARGE SCALE GENOMIC DNA]</scope>
    <source>
        <strain evidence="2 3">DSM 100673</strain>
    </source>
</reference>
<dbReference type="EMBL" id="PYGJ01000002">
    <property type="protein sequence ID" value="PSL21250.1"/>
    <property type="molecule type" value="Genomic_DNA"/>
</dbReference>
<dbReference type="InterPro" id="IPR018692">
    <property type="entry name" value="DUF2189"/>
</dbReference>
<feature type="transmembrane region" description="Helical" evidence="1">
    <location>
        <begin position="141"/>
        <end position="166"/>
    </location>
</feature>
<comment type="caution">
    <text evidence="2">The sequence shown here is derived from an EMBL/GenBank/DDBJ whole genome shotgun (WGS) entry which is preliminary data.</text>
</comment>
<evidence type="ECO:0000313" key="3">
    <source>
        <dbReference type="Proteomes" id="UP000240418"/>
    </source>
</evidence>
<keyword evidence="1" id="KW-0812">Transmembrane</keyword>
<feature type="transmembrane region" description="Helical" evidence="1">
    <location>
        <begin position="186"/>
        <end position="208"/>
    </location>
</feature>
<sequence>MVETIGNPLSWGARVLGGAGQRMGDVAEGMGSDVRVSPRVHSLNMSDIGEALRLGLADMGRSRSDVLVLVMVYPLIGLALTLIAFDSAMIPLVFPMAAGFALLGPLAAVGLYEMSRQHEDGNEVSWAVALLSLKSRVFGPIMVLGLYLMGLYVVWMVVALEIYGATMGPELPKTMVGLMSNVLSTPAGWALIWIGCGVGFIFAAVVLVTSMMSFPMLVDKPVGLPVAVATSMRVAMKNPAVVAVWGAIVAGLLVLGSVPFFIGLVLVLPILGHATWHLYRKAISYD</sequence>
<protein>
    <submittedName>
        <fullName evidence="2">Putative membrane protein</fullName>
    </submittedName>
</protein>
<keyword evidence="1" id="KW-0472">Membrane</keyword>